<dbReference type="GO" id="GO:0006260">
    <property type="term" value="P:DNA replication"/>
    <property type="evidence" value="ECO:0007669"/>
    <property type="project" value="UniProtKB-KW"/>
</dbReference>
<dbReference type="InterPro" id="IPR003593">
    <property type="entry name" value="AAA+_ATPase"/>
</dbReference>
<evidence type="ECO:0000256" key="1">
    <source>
        <dbReference type="ARBA" id="ARBA00022705"/>
    </source>
</evidence>
<reference evidence="3" key="1">
    <citation type="journal article" date="2020" name="Nature">
        <title>Giant virus diversity and host interactions through global metagenomics.</title>
        <authorList>
            <person name="Schulz F."/>
            <person name="Roux S."/>
            <person name="Paez-Espino D."/>
            <person name="Jungbluth S."/>
            <person name="Walsh D.A."/>
            <person name="Denef V.J."/>
            <person name="McMahon K.D."/>
            <person name="Konstantinidis K.T."/>
            <person name="Eloe-Fadrosh E.A."/>
            <person name="Kyrpides N.C."/>
            <person name="Woyke T."/>
        </authorList>
    </citation>
    <scope>NUCLEOTIDE SEQUENCE</scope>
    <source>
        <strain evidence="3">GVMAG-M-3300023174-124</strain>
    </source>
</reference>
<dbReference type="InterPro" id="IPR027417">
    <property type="entry name" value="P-loop_NTPase"/>
</dbReference>
<dbReference type="InterPro" id="IPR003959">
    <property type="entry name" value="ATPase_AAA_core"/>
</dbReference>
<accession>A0A6C0D4R7</accession>
<dbReference type="SUPFAM" id="SSF52540">
    <property type="entry name" value="P-loop containing nucleoside triphosphate hydrolases"/>
    <property type="match status" value="1"/>
</dbReference>
<sequence>MIHSEKILEILQRDKTAKELKNLLLNFDENCKNINYKKGFYVYGSPGCGKTHFVTQILQDLNYDIIKYDAGDVRNKSLIETITSDNMGTQNVLHMMTKTRRKIAIIMDEIDGMNNGDKGGINSLIKLIRQKKTKKQKTENMTLNPIICIGNYFVDKKIKELIKVCNTFELKSPSPAQISSIISLNMPNIDTHLKPIAIDYIQGDMRKLFFVEKMYKTKPELLTLETMQHIFQTKSYNDDAKQVTKTLLTSSFDIDHHTTMINETDRTIIALLWHENIVDYLEKIPNNQSFPFYLRILENICYADYIDRITFQNQIWQFNEMSSLMKTFYNNKLYHEYFPTQKINDNEIRFTKVLTKYSTEYNNYLFIFSLCQTMDMDRKDLVAFFQELRLFYGANEQNDKLNELEKIFENENVNKLDIKRMYRYLDRNVKNLTIDDLECDDNESN</sequence>
<dbReference type="Gene3D" id="3.40.50.300">
    <property type="entry name" value="P-loop containing nucleotide triphosphate hydrolases"/>
    <property type="match status" value="1"/>
</dbReference>
<feature type="domain" description="AAA+ ATPase" evidence="2">
    <location>
        <begin position="36"/>
        <end position="174"/>
    </location>
</feature>
<name>A0A6C0D4R7_9ZZZZ</name>
<dbReference type="AlphaFoldDB" id="A0A6C0D4R7"/>
<dbReference type="GO" id="GO:0003677">
    <property type="term" value="F:DNA binding"/>
    <property type="evidence" value="ECO:0007669"/>
    <property type="project" value="TreeGrafter"/>
</dbReference>
<evidence type="ECO:0000259" key="2">
    <source>
        <dbReference type="SMART" id="SM00382"/>
    </source>
</evidence>
<dbReference type="GO" id="GO:0016887">
    <property type="term" value="F:ATP hydrolysis activity"/>
    <property type="evidence" value="ECO:0007669"/>
    <property type="project" value="InterPro"/>
</dbReference>
<dbReference type="Pfam" id="PF00004">
    <property type="entry name" value="AAA"/>
    <property type="match status" value="1"/>
</dbReference>
<evidence type="ECO:0000313" key="3">
    <source>
        <dbReference type="EMBL" id="QHT12026.1"/>
    </source>
</evidence>
<dbReference type="SMART" id="SM00382">
    <property type="entry name" value="AAA"/>
    <property type="match status" value="1"/>
</dbReference>
<dbReference type="GO" id="GO:0005634">
    <property type="term" value="C:nucleus"/>
    <property type="evidence" value="ECO:0007669"/>
    <property type="project" value="TreeGrafter"/>
</dbReference>
<dbReference type="PANTHER" id="PTHR23389:SF6">
    <property type="entry name" value="REPLICATION FACTOR C SUBUNIT 1"/>
    <property type="match status" value="1"/>
</dbReference>
<dbReference type="CDD" id="cd00009">
    <property type="entry name" value="AAA"/>
    <property type="match status" value="1"/>
</dbReference>
<dbReference type="EMBL" id="MN739540">
    <property type="protein sequence ID" value="QHT12026.1"/>
    <property type="molecule type" value="Genomic_DNA"/>
</dbReference>
<dbReference type="PANTHER" id="PTHR23389">
    <property type="entry name" value="CHROMOSOME TRANSMISSION FIDELITY FACTOR 18"/>
    <property type="match status" value="1"/>
</dbReference>
<dbReference type="GO" id="GO:0005524">
    <property type="term" value="F:ATP binding"/>
    <property type="evidence" value="ECO:0007669"/>
    <property type="project" value="InterPro"/>
</dbReference>
<proteinExistence type="predicted"/>
<protein>
    <recommendedName>
        <fullName evidence="2">AAA+ ATPase domain-containing protein</fullName>
    </recommendedName>
</protein>
<keyword evidence="1" id="KW-0235">DNA replication</keyword>
<organism evidence="3">
    <name type="scientific">viral metagenome</name>
    <dbReference type="NCBI Taxonomy" id="1070528"/>
    <lineage>
        <taxon>unclassified sequences</taxon>
        <taxon>metagenomes</taxon>
        <taxon>organismal metagenomes</taxon>
    </lineage>
</organism>